<organism evidence="1">
    <name type="scientific">bioreactor metagenome</name>
    <dbReference type="NCBI Taxonomy" id="1076179"/>
    <lineage>
        <taxon>unclassified sequences</taxon>
        <taxon>metagenomes</taxon>
        <taxon>ecological metagenomes</taxon>
    </lineage>
</organism>
<name>A0A645HW36_9ZZZZ</name>
<reference evidence="1" key="1">
    <citation type="submission" date="2019-08" db="EMBL/GenBank/DDBJ databases">
        <authorList>
            <person name="Kucharzyk K."/>
            <person name="Murdoch R.W."/>
            <person name="Higgins S."/>
            <person name="Loffler F."/>
        </authorList>
    </citation>
    <scope>NUCLEOTIDE SEQUENCE</scope>
</reference>
<sequence>MKNLTKVPVNVTVSSLKAASGGALTFTDVDPADKTWAALNASDSKKYIALGIKAKDSAGWTAGYSTATHYAVKDTASLIGSLPTSTSGTLTLTANFGLAFDAAFTAKHNLVFLFNLV</sequence>
<protein>
    <submittedName>
        <fullName evidence="1">Uncharacterized protein</fullName>
    </submittedName>
</protein>
<evidence type="ECO:0000313" key="1">
    <source>
        <dbReference type="EMBL" id="MPN43271.1"/>
    </source>
</evidence>
<dbReference type="EMBL" id="VSSQ01101570">
    <property type="protein sequence ID" value="MPN43271.1"/>
    <property type="molecule type" value="Genomic_DNA"/>
</dbReference>
<accession>A0A645HW36</accession>
<comment type="caution">
    <text evidence="1">The sequence shown here is derived from an EMBL/GenBank/DDBJ whole genome shotgun (WGS) entry which is preliminary data.</text>
</comment>
<dbReference type="AlphaFoldDB" id="A0A645HW36"/>
<proteinExistence type="predicted"/>
<gene>
    <name evidence="1" type="ORF">SDC9_190830</name>
</gene>